<organism evidence="1 2">
    <name type="scientific">Azomonas macrocytogenes</name>
    <name type="common">Azotobacter macrocytogenes</name>
    <dbReference type="NCBI Taxonomy" id="69962"/>
    <lineage>
        <taxon>Bacteria</taxon>
        <taxon>Pseudomonadati</taxon>
        <taxon>Pseudomonadota</taxon>
        <taxon>Gammaproteobacteria</taxon>
        <taxon>Pseudomonadales</taxon>
        <taxon>Pseudomonadaceae</taxon>
        <taxon>Azomonas</taxon>
    </lineage>
</organism>
<evidence type="ECO:0000313" key="1">
    <source>
        <dbReference type="EMBL" id="MBB3102437.1"/>
    </source>
</evidence>
<name>A0A839SYL7_AZOMA</name>
<comment type="caution">
    <text evidence="1">The sequence shown here is derived from an EMBL/GenBank/DDBJ whole genome shotgun (WGS) entry which is preliminary data.</text>
</comment>
<dbReference type="AlphaFoldDB" id="A0A839SYL7"/>
<dbReference type="EMBL" id="JACHXI010000002">
    <property type="protein sequence ID" value="MBB3102437.1"/>
    <property type="molecule type" value="Genomic_DNA"/>
</dbReference>
<protein>
    <recommendedName>
        <fullName evidence="3">Transposase</fullName>
    </recommendedName>
</protein>
<dbReference type="Proteomes" id="UP000549250">
    <property type="component" value="Unassembled WGS sequence"/>
</dbReference>
<sequence>MCVCSLDRFIAADDPGVQPAEQRHGRILRKTMKRDYIAHMPRSDRLTIAFGHYNEQHPHSALK</sequence>
<evidence type="ECO:0008006" key="3">
    <source>
        <dbReference type="Google" id="ProtNLM"/>
    </source>
</evidence>
<keyword evidence="2" id="KW-1185">Reference proteome</keyword>
<accession>A0A839SYL7</accession>
<evidence type="ECO:0000313" key="2">
    <source>
        <dbReference type="Proteomes" id="UP000549250"/>
    </source>
</evidence>
<proteinExistence type="predicted"/>
<gene>
    <name evidence="1" type="ORF">FHR87_000810</name>
</gene>
<reference evidence="1 2" key="1">
    <citation type="submission" date="2020-08" db="EMBL/GenBank/DDBJ databases">
        <title>Genomic Encyclopedia of Type Strains, Phase III (KMG-III): the genomes of soil and plant-associated and newly described type strains.</title>
        <authorList>
            <person name="Whitman W."/>
        </authorList>
    </citation>
    <scope>NUCLEOTIDE SEQUENCE [LARGE SCALE GENOMIC DNA]</scope>
    <source>
        <strain evidence="1 2">CECT 4462</strain>
    </source>
</reference>